<reference evidence="2 3" key="1">
    <citation type="submission" date="2023-08" db="EMBL/GenBank/DDBJ databases">
        <title>Whole Genome exploration of the biotechnological potential of heavy metal resistant bacteria.</title>
        <authorList>
            <person name="Adeniji A."/>
            <person name="Ayangbenro A."/>
        </authorList>
    </citation>
    <scope>NUCLEOTIDE SEQUENCE [LARGE SCALE GENOMIC DNA]</scope>
    <source>
        <strain evidence="2 3">ABS_30</strain>
    </source>
</reference>
<accession>A0ABT9K4W6</accession>
<evidence type="ECO:0000313" key="3">
    <source>
        <dbReference type="Proteomes" id="UP001228468"/>
    </source>
</evidence>
<protein>
    <submittedName>
        <fullName evidence="2">Uncharacterized protein</fullName>
    </submittedName>
</protein>
<feature type="compositionally biased region" description="Basic and acidic residues" evidence="1">
    <location>
        <begin position="1"/>
        <end position="23"/>
    </location>
</feature>
<proteinExistence type="predicted"/>
<evidence type="ECO:0000313" key="2">
    <source>
        <dbReference type="EMBL" id="MDP8573741.1"/>
    </source>
</evidence>
<sequence>MHRRIREQAHSHRDLCRVEDHSFNTEPCGSEPARESARSGNQDVECTAAFAGKPTPTVIYA</sequence>
<feature type="non-terminal residue" evidence="2">
    <location>
        <position position="61"/>
    </location>
</feature>
<dbReference type="EMBL" id="JAVCAN010000006">
    <property type="protein sequence ID" value="MDP8573741.1"/>
    <property type="molecule type" value="Genomic_DNA"/>
</dbReference>
<organism evidence="2 3">
    <name type="scientific">Pseudomonas iranensis</name>
    <dbReference type="NCBI Taxonomy" id="2745503"/>
    <lineage>
        <taxon>Bacteria</taxon>
        <taxon>Pseudomonadati</taxon>
        <taxon>Pseudomonadota</taxon>
        <taxon>Gammaproteobacteria</taxon>
        <taxon>Pseudomonadales</taxon>
        <taxon>Pseudomonadaceae</taxon>
        <taxon>Pseudomonas</taxon>
    </lineage>
</organism>
<dbReference type="Proteomes" id="UP001228468">
    <property type="component" value="Unassembled WGS sequence"/>
</dbReference>
<keyword evidence="3" id="KW-1185">Reference proteome</keyword>
<name>A0ABT9K4W6_9PSED</name>
<gene>
    <name evidence="2" type="ORF">RAM78_15165</name>
</gene>
<comment type="caution">
    <text evidence="2">The sequence shown here is derived from an EMBL/GenBank/DDBJ whole genome shotgun (WGS) entry which is preliminary data.</text>
</comment>
<evidence type="ECO:0000256" key="1">
    <source>
        <dbReference type="SAM" id="MobiDB-lite"/>
    </source>
</evidence>
<feature type="region of interest" description="Disordered" evidence="1">
    <location>
        <begin position="1"/>
        <end position="42"/>
    </location>
</feature>